<comment type="function">
    <text evidence="1 11">Catalyzes the transfer of a methyl group from 5-methyltetrahydrofolate to homocysteine resulting in methionine formation.</text>
</comment>
<keyword evidence="9 11" id="KW-0862">Zinc</keyword>
<accession>A0A4Y8R8S9</accession>
<reference evidence="14 15" key="1">
    <citation type="submission" date="2019-03" db="EMBL/GenBank/DDBJ databases">
        <title>Cellulosimicrobium funkei JCM14302 Assembly.</title>
        <authorList>
            <person name="Dou T."/>
        </authorList>
    </citation>
    <scope>NUCLEOTIDE SEQUENCE [LARGE SCALE GENOMIC DNA]</scope>
    <source>
        <strain evidence="14 15">JCM 14302</strain>
    </source>
</reference>
<evidence type="ECO:0000256" key="6">
    <source>
        <dbReference type="ARBA" id="ARBA00022679"/>
    </source>
</evidence>
<keyword evidence="8 11" id="KW-0677">Repeat</keyword>
<dbReference type="EC" id="2.1.1.14" evidence="11"/>
<feature type="binding site" evidence="11">
    <location>
        <position position="786"/>
    </location>
    <ligand>
        <name>Zn(2+)</name>
        <dbReference type="ChEBI" id="CHEBI:29105"/>
        <note>catalytic</note>
    </ligand>
</feature>
<dbReference type="NCBIfam" id="NF003556">
    <property type="entry name" value="PRK05222.1"/>
    <property type="match status" value="1"/>
</dbReference>
<dbReference type="GO" id="GO:0008270">
    <property type="term" value="F:zinc ion binding"/>
    <property type="evidence" value="ECO:0007669"/>
    <property type="project" value="InterPro"/>
</dbReference>
<feature type="binding site" evidence="11">
    <location>
        <position position="701"/>
    </location>
    <ligand>
        <name>Zn(2+)</name>
        <dbReference type="ChEBI" id="CHEBI:29105"/>
        <note>catalytic</note>
    </ligand>
</feature>
<dbReference type="Proteomes" id="UP000298003">
    <property type="component" value="Unassembled WGS sequence"/>
</dbReference>
<dbReference type="CDD" id="cd03311">
    <property type="entry name" value="CIMS_C_terminal_like"/>
    <property type="match status" value="1"/>
</dbReference>
<evidence type="ECO:0000259" key="13">
    <source>
        <dbReference type="Pfam" id="PF08267"/>
    </source>
</evidence>
<feature type="binding site" evidence="11">
    <location>
        <position position="544"/>
    </location>
    <ligand>
        <name>L-methionine</name>
        <dbReference type="ChEBI" id="CHEBI:57844"/>
    </ligand>
</feature>
<dbReference type="InterPro" id="IPR006276">
    <property type="entry name" value="Cobalamin-indep_Met_synthase"/>
</dbReference>
<dbReference type="GO" id="GO:0009086">
    <property type="term" value="P:methionine biosynthetic process"/>
    <property type="evidence" value="ECO:0007669"/>
    <property type="project" value="UniProtKB-UniRule"/>
</dbReference>
<dbReference type="CDD" id="cd03312">
    <property type="entry name" value="CIMS_N_terminal_like"/>
    <property type="match status" value="1"/>
</dbReference>
<dbReference type="InterPro" id="IPR038071">
    <property type="entry name" value="UROD/MetE-like_sf"/>
</dbReference>
<evidence type="ECO:0000256" key="11">
    <source>
        <dbReference type="HAMAP-Rule" id="MF_00172"/>
    </source>
</evidence>
<dbReference type="Pfam" id="PF01717">
    <property type="entry name" value="Meth_synt_2"/>
    <property type="match status" value="1"/>
</dbReference>
<proteinExistence type="inferred from homology"/>
<dbReference type="GO" id="GO:0003871">
    <property type="term" value="F:5-methyltetrahydropteroyltriglutamate-homocysteine S-methyltransferase activity"/>
    <property type="evidence" value="ECO:0007669"/>
    <property type="project" value="UniProtKB-UniRule"/>
</dbReference>
<dbReference type="UniPathway" id="UPA00051">
    <property type="reaction ID" value="UER00082"/>
</dbReference>
<evidence type="ECO:0000256" key="9">
    <source>
        <dbReference type="ARBA" id="ARBA00022833"/>
    </source>
</evidence>
<evidence type="ECO:0000256" key="10">
    <source>
        <dbReference type="ARBA" id="ARBA00023167"/>
    </source>
</evidence>
<comment type="cofactor">
    <cofactor evidence="11">
        <name>Zn(2+)</name>
        <dbReference type="ChEBI" id="CHEBI:29105"/>
    </cofactor>
    <text evidence="11">Binds 1 zinc ion per subunit.</text>
</comment>
<keyword evidence="5 11" id="KW-0028">Amino-acid biosynthesis</keyword>
<comment type="pathway">
    <text evidence="2 11">Amino-acid biosynthesis; L-methionine biosynthesis via de novo pathway; L-methionine from L-homocysteine (MetE route): step 1/1.</text>
</comment>
<evidence type="ECO:0000256" key="8">
    <source>
        <dbReference type="ARBA" id="ARBA00022737"/>
    </source>
</evidence>
<dbReference type="EMBL" id="SOZH01000001">
    <property type="protein sequence ID" value="TFF17433.1"/>
    <property type="molecule type" value="Genomic_DNA"/>
</dbReference>
<feature type="binding site" evidence="11">
    <location>
        <begin position="491"/>
        <end position="493"/>
    </location>
    <ligand>
        <name>L-homocysteine</name>
        <dbReference type="ChEBI" id="CHEBI:58199"/>
    </ligand>
</feature>
<dbReference type="AlphaFoldDB" id="A0A4Y8R8S9"/>
<evidence type="ECO:0000313" key="14">
    <source>
        <dbReference type="EMBL" id="TFF17433.1"/>
    </source>
</evidence>
<dbReference type="InterPro" id="IPR002629">
    <property type="entry name" value="Met_Synth_C/arc"/>
</dbReference>
<feature type="binding site" evidence="11">
    <location>
        <position position="659"/>
    </location>
    <ligand>
        <name>L-homocysteine</name>
        <dbReference type="ChEBI" id="CHEBI:58199"/>
    </ligand>
</feature>
<dbReference type="PANTHER" id="PTHR30519">
    <property type="entry name" value="5-METHYLTETRAHYDROPTEROYLTRIGLUTAMATE--HOMOCYSTEINE METHYLTRANSFERASE"/>
    <property type="match status" value="1"/>
</dbReference>
<feature type="domain" description="Cobalamin-independent methionine synthase MetE C-terminal/archaeal" evidence="12">
    <location>
        <begin position="486"/>
        <end position="808"/>
    </location>
</feature>
<dbReference type="Gene3D" id="3.20.20.210">
    <property type="match status" value="2"/>
</dbReference>
<organism evidence="14 15">
    <name type="scientific">Cellulosimicrobium funkei</name>
    <dbReference type="NCBI Taxonomy" id="264251"/>
    <lineage>
        <taxon>Bacteria</taxon>
        <taxon>Bacillati</taxon>
        <taxon>Actinomycetota</taxon>
        <taxon>Actinomycetes</taxon>
        <taxon>Micrococcales</taxon>
        <taxon>Promicromonosporaceae</taxon>
        <taxon>Cellulosimicrobium</taxon>
    </lineage>
</organism>
<feature type="active site" description="Proton donor" evidence="11">
    <location>
        <position position="754"/>
    </location>
</feature>
<dbReference type="HAMAP" id="MF_00172">
    <property type="entry name" value="Meth_synth"/>
    <property type="match status" value="1"/>
</dbReference>
<keyword evidence="6 11" id="KW-0808">Transferase</keyword>
<evidence type="ECO:0000313" key="15">
    <source>
        <dbReference type="Proteomes" id="UP000298003"/>
    </source>
</evidence>
<feature type="binding site" evidence="11">
    <location>
        <position position="621"/>
    </location>
    <ligand>
        <name>5-methyltetrahydropteroyltri-L-glutamate</name>
        <dbReference type="ChEBI" id="CHEBI:58207"/>
    </ligand>
</feature>
<keyword evidence="10 11" id="KW-0486">Methionine biosynthesis</keyword>
<feature type="binding site" evidence="11">
    <location>
        <position position="725"/>
    </location>
    <ligand>
        <name>Zn(2+)</name>
        <dbReference type="ChEBI" id="CHEBI:29105"/>
        <note>catalytic</note>
    </ligand>
</feature>
<keyword evidence="4 11" id="KW-0489">Methyltransferase</keyword>
<name>A0A4Y8R8S9_9MICO</name>
<sequence>MATSVPSPTQNPVGFPAGTVLGYPRIGRRRELKKAVEAFWAGKTSAEELEATARELRLATVRRLVDLGLGDHDASVPGSFSFYDQVLDVAASLGAVPSRFASLTDDAGRLDLAGYFTVARGQGDDAPLEMTKWFDTNYHYLVPEIGPDTPIRFVDDRAVREFVEAKEAGVVTRPVVVGPVTFLALSKAADDAPAGYSPLDRLDDVVTAYADLLRALAAAGAPWVQLDEPILVTDSVDVPFTELAAAVGSAYRTLATKLSVGAEDAAQARPAILVAAPFGGLQAAAEHDGAAARDGLALLAGTDVDAIAIDLVKGAVPAAADGAVPGLAGKTLVAGVIDGHNVWRADLAGKLDVVDTVRALGAGAVAVGTSTSLLHVPHDVEDETFAEPGTASGTTLDPRLRDWLAFADQKVGEVATLARALTEGRDAVAEEIEASRAAVASRAEASGVVVPAVRERAAALTDADFARGDYAERAAAQQERLNLPLLPTTTIGSFPQTPEIRRARALWTKGELSDADYTTAMREEIARVVALQEELGLDVLVHGEPERNDMVQYFAEHLDGFAVTANGWVQSYGSRCVRPPILWGDVTRPAPITVEWSAYTASLTEKPVKGMLTGPVTILAWSFVRDDQPLGDTANQVGLALRDEIADLESAGIGIVQVDEPALRELLPLRRADQPAYLDWSVGSFRLATSGVEAATQIHTHLCYSEFGEVIGAIDGLDADVTSVEAARSRMEIVPELRDAGYSRGIGPGVYDIHSPRVPSTEEVTELLELAVKSIDPRVVWVNPDCGLKTRRYEETVPSLEHLVTAAKAVRATLG</sequence>
<keyword evidence="7 11" id="KW-0479">Metal-binding</keyword>
<keyword evidence="15" id="KW-1185">Reference proteome</keyword>
<feature type="binding site" evidence="11">
    <location>
        <position position="544"/>
    </location>
    <ligand>
        <name>L-homocysteine</name>
        <dbReference type="ChEBI" id="CHEBI:58199"/>
    </ligand>
</feature>
<feature type="binding site" evidence="11">
    <location>
        <position position="659"/>
    </location>
    <ligand>
        <name>L-methionine</name>
        <dbReference type="ChEBI" id="CHEBI:57844"/>
    </ligand>
</feature>
<evidence type="ECO:0000256" key="1">
    <source>
        <dbReference type="ARBA" id="ARBA00002777"/>
    </source>
</evidence>
<evidence type="ECO:0000256" key="4">
    <source>
        <dbReference type="ARBA" id="ARBA00022603"/>
    </source>
</evidence>
<evidence type="ECO:0000256" key="3">
    <source>
        <dbReference type="ARBA" id="ARBA00009553"/>
    </source>
</evidence>
<feature type="binding site" evidence="11">
    <location>
        <position position="703"/>
    </location>
    <ligand>
        <name>Zn(2+)</name>
        <dbReference type="ChEBI" id="CHEBI:29105"/>
        <note>catalytic</note>
    </ligand>
</feature>
<feature type="binding site" evidence="11">
    <location>
        <position position="132"/>
    </location>
    <ligand>
        <name>5-methyltetrahydropteroyltri-L-glutamate</name>
        <dbReference type="ChEBI" id="CHEBI:58207"/>
    </ligand>
</feature>
<protein>
    <recommendedName>
        <fullName evidence="11">5-methyltetrahydropteroyltriglutamate--homocysteine methyltransferase</fullName>
        <ecNumber evidence="11">2.1.1.14</ecNumber>
    </recommendedName>
    <alternativeName>
        <fullName evidence="11">Cobalamin-independent methionine synthase</fullName>
    </alternativeName>
    <alternativeName>
        <fullName evidence="11">Methionine synthase, vitamin-B12 independent isozyme</fullName>
    </alternativeName>
</protein>
<feature type="binding site" evidence="11">
    <location>
        <position position="665"/>
    </location>
    <ligand>
        <name>5-methyltetrahydropteroyltri-L-glutamate</name>
        <dbReference type="ChEBI" id="CHEBI:58207"/>
    </ligand>
</feature>
<dbReference type="GeneID" id="95683112"/>
<comment type="similarity">
    <text evidence="3 11">Belongs to the vitamin-B12 independent methionine synthase family.</text>
</comment>
<evidence type="ECO:0000256" key="7">
    <source>
        <dbReference type="ARBA" id="ARBA00022723"/>
    </source>
</evidence>
<dbReference type="InterPro" id="IPR013215">
    <property type="entry name" value="Cbl-indep_Met_Synth_N"/>
</dbReference>
<dbReference type="NCBIfam" id="TIGR01371">
    <property type="entry name" value="met_syn_B12ind"/>
    <property type="match status" value="1"/>
</dbReference>
<dbReference type="Pfam" id="PF08267">
    <property type="entry name" value="Meth_synt_1"/>
    <property type="match status" value="1"/>
</dbReference>
<dbReference type="RefSeq" id="WP_061269087.1">
    <property type="nucleotide sequence ID" value="NZ_SOZH01000001.1"/>
</dbReference>
<evidence type="ECO:0000259" key="12">
    <source>
        <dbReference type="Pfam" id="PF01717"/>
    </source>
</evidence>
<feature type="domain" description="Cobalamin-independent methionine synthase MetE N-terminal" evidence="13">
    <location>
        <begin position="19"/>
        <end position="359"/>
    </location>
</feature>
<feature type="binding site" evidence="11">
    <location>
        <begin position="575"/>
        <end position="576"/>
    </location>
    <ligand>
        <name>5-methyltetrahydropteroyltri-L-glutamate</name>
        <dbReference type="ChEBI" id="CHEBI:58207"/>
    </ligand>
</feature>
<evidence type="ECO:0000256" key="2">
    <source>
        <dbReference type="ARBA" id="ARBA00004681"/>
    </source>
</evidence>
<feature type="binding site" evidence="11">
    <location>
        <begin position="30"/>
        <end position="33"/>
    </location>
    <ligand>
        <name>5-methyltetrahydropteroyltri-L-glutamate</name>
        <dbReference type="ChEBI" id="CHEBI:58207"/>
    </ligand>
</feature>
<dbReference type="GO" id="GO:0032259">
    <property type="term" value="P:methylation"/>
    <property type="evidence" value="ECO:0007669"/>
    <property type="project" value="UniProtKB-KW"/>
</dbReference>
<comment type="catalytic activity">
    <reaction evidence="11">
        <text>5-methyltetrahydropteroyltri-L-glutamate + L-homocysteine = tetrahydropteroyltri-L-glutamate + L-methionine</text>
        <dbReference type="Rhea" id="RHEA:21196"/>
        <dbReference type="ChEBI" id="CHEBI:57844"/>
        <dbReference type="ChEBI" id="CHEBI:58140"/>
        <dbReference type="ChEBI" id="CHEBI:58199"/>
        <dbReference type="ChEBI" id="CHEBI:58207"/>
        <dbReference type="EC" id="2.1.1.14"/>
    </reaction>
</comment>
<evidence type="ECO:0000256" key="5">
    <source>
        <dbReference type="ARBA" id="ARBA00022605"/>
    </source>
</evidence>
<dbReference type="SUPFAM" id="SSF51726">
    <property type="entry name" value="UROD/MetE-like"/>
    <property type="match status" value="2"/>
</dbReference>
<feature type="binding site" evidence="11">
    <location>
        <begin position="491"/>
        <end position="493"/>
    </location>
    <ligand>
        <name>L-methionine</name>
        <dbReference type="ChEBI" id="CHEBI:57844"/>
    </ligand>
</feature>
<comment type="caution">
    <text evidence="14">The sequence shown here is derived from an EMBL/GenBank/DDBJ whole genome shotgun (WGS) entry which is preliminary data.</text>
</comment>
<gene>
    <name evidence="11 14" type="primary">metE</name>
    <name evidence="14" type="ORF">E1O70_01220</name>
</gene>